<evidence type="ECO:0000313" key="2">
    <source>
        <dbReference type="Proteomes" id="UP000199118"/>
    </source>
</evidence>
<accession>A0A1H3EFD5</accession>
<dbReference type="OrthoDB" id="9807742at2"/>
<organism evidence="1 2">
    <name type="scientific">Albimonas donghaensis</name>
    <dbReference type="NCBI Taxonomy" id="356660"/>
    <lineage>
        <taxon>Bacteria</taxon>
        <taxon>Pseudomonadati</taxon>
        <taxon>Pseudomonadota</taxon>
        <taxon>Alphaproteobacteria</taxon>
        <taxon>Rhodobacterales</taxon>
        <taxon>Paracoccaceae</taxon>
        <taxon>Albimonas</taxon>
    </lineage>
</organism>
<dbReference type="RefSeq" id="WP_092684613.1">
    <property type="nucleotide sequence ID" value="NZ_FNMZ01000010.1"/>
</dbReference>
<dbReference type="PRINTS" id="PR00413">
    <property type="entry name" value="HADHALOGNASE"/>
</dbReference>
<dbReference type="SUPFAM" id="SSF56784">
    <property type="entry name" value="HAD-like"/>
    <property type="match status" value="1"/>
</dbReference>
<dbReference type="STRING" id="356660.SAMN05444336_1105"/>
<dbReference type="InterPro" id="IPR036412">
    <property type="entry name" value="HAD-like_sf"/>
</dbReference>
<proteinExistence type="predicted"/>
<sequence length="218" mass="23459">MTPTATVPSPAAVTPPRAMVFDIGNVLVDWQPARVYEALIPDPAARAALFERVDFHNMNLAGDRNGDLAAEVEALAARHPEDAALIRAWRARWDEMFGPVLPGVEALFRATRALGLPVVALTNFAADTFLVAQRRFPILAEFDIEVVSGREGTIKPEPAIYEIVEARTGLAGPDLFFADDKPENIAAARARGWRGHVVDAVEGAEGLARAMRAAGLAV</sequence>
<dbReference type="AlphaFoldDB" id="A0A1H3EFD5"/>
<dbReference type="EMBL" id="FNMZ01000010">
    <property type="protein sequence ID" value="SDX77442.1"/>
    <property type="molecule type" value="Genomic_DNA"/>
</dbReference>
<name>A0A1H3EFD5_9RHOB</name>
<protein>
    <submittedName>
        <fullName evidence="1">2-haloacid dehalogenase</fullName>
    </submittedName>
</protein>
<dbReference type="PANTHER" id="PTHR43611">
    <property type="entry name" value="ALPHA-D-GLUCOSE 1-PHOSPHATE PHOSPHATASE"/>
    <property type="match status" value="1"/>
</dbReference>
<dbReference type="Gene3D" id="3.40.50.1000">
    <property type="entry name" value="HAD superfamily/HAD-like"/>
    <property type="match status" value="1"/>
</dbReference>
<dbReference type="InterPro" id="IPR023214">
    <property type="entry name" value="HAD_sf"/>
</dbReference>
<dbReference type="Gene3D" id="1.10.150.240">
    <property type="entry name" value="Putative phosphatase, domain 2"/>
    <property type="match status" value="1"/>
</dbReference>
<dbReference type="SFLD" id="SFLDG01129">
    <property type="entry name" value="C1.5:_HAD__Beta-PGM__Phosphata"/>
    <property type="match status" value="1"/>
</dbReference>
<dbReference type="InterPro" id="IPR023198">
    <property type="entry name" value="PGP-like_dom2"/>
</dbReference>
<dbReference type="NCBIfam" id="TIGR01509">
    <property type="entry name" value="HAD-SF-IA-v3"/>
    <property type="match status" value="1"/>
</dbReference>
<dbReference type="SFLD" id="SFLDS00003">
    <property type="entry name" value="Haloacid_Dehalogenase"/>
    <property type="match status" value="1"/>
</dbReference>
<dbReference type="Proteomes" id="UP000199118">
    <property type="component" value="Unassembled WGS sequence"/>
</dbReference>
<evidence type="ECO:0000313" key="1">
    <source>
        <dbReference type="EMBL" id="SDX77442.1"/>
    </source>
</evidence>
<reference evidence="1 2" key="1">
    <citation type="submission" date="2016-10" db="EMBL/GenBank/DDBJ databases">
        <authorList>
            <person name="de Groot N.N."/>
        </authorList>
    </citation>
    <scope>NUCLEOTIDE SEQUENCE [LARGE SCALE GENOMIC DNA]</scope>
    <source>
        <strain evidence="1 2">DSM 17890</strain>
    </source>
</reference>
<dbReference type="Pfam" id="PF00702">
    <property type="entry name" value="Hydrolase"/>
    <property type="match status" value="1"/>
</dbReference>
<dbReference type="PANTHER" id="PTHR43611:SF3">
    <property type="entry name" value="FLAVIN MONONUCLEOTIDE HYDROLASE 1, CHLOROPLATIC"/>
    <property type="match status" value="1"/>
</dbReference>
<keyword evidence="2" id="KW-1185">Reference proteome</keyword>
<gene>
    <name evidence="1" type="ORF">SAMN05444336_1105</name>
</gene>
<dbReference type="InterPro" id="IPR006439">
    <property type="entry name" value="HAD-SF_hydro_IA"/>
</dbReference>